<dbReference type="Pfam" id="PF01230">
    <property type="entry name" value="HIT"/>
    <property type="match status" value="1"/>
</dbReference>
<dbReference type="Gene3D" id="3.30.428.10">
    <property type="entry name" value="HIT-like"/>
    <property type="match status" value="1"/>
</dbReference>
<dbReference type="AlphaFoldDB" id="G0URQ9"/>
<evidence type="ECO:0000259" key="3">
    <source>
        <dbReference type="PROSITE" id="PS51084"/>
    </source>
</evidence>
<name>G0URQ9_TRYCI</name>
<dbReference type="InterPro" id="IPR019808">
    <property type="entry name" value="Histidine_triad_CS"/>
</dbReference>
<evidence type="ECO:0000256" key="1">
    <source>
        <dbReference type="PROSITE-ProRule" id="PRU00464"/>
    </source>
</evidence>
<dbReference type="InterPro" id="IPR011146">
    <property type="entry name" value="HIT-like"/>
</dbReference>
<feature type="short sequence motif" description="Histidine triad motif" evidence="1">
    <location>
        <begin position="352"/>
        <end position="356"/>
    </location>
</feature>
<gene>
    <name evidence="4" type="ORF">TCIL3000_8_2900</name>
</gene>
<dbReference type="PROSITE" id="PS51084">
    <property type="entry name" value="HIT_2"/>
    <property type="match status" value="1"/>
</dbReference>
<feature type="region of interest" description="Disordered" evidence="2">
    <location>
        <begin position="362"/>
        <end position="389"/>
    </location>
</feature>
<feature type="domain" description="HIT" evidence="3">
    <location>
        <begin position="223"/>
        <end position="368"/>
    </location>
</feature>
<proteinExistence type="predicted"/>
<dbReference type="PANTHER" id="PTHR46243:SF1">
    <property type="entry name" value="BIS(5'-ADENOSYL)-TRIPHOSPHATASE"/>
    <property type="match status" value="1"/>
</dbReference>
<dbReference type="PANTHER" id="PTHR46243">
    <property type="entry name" value="BIS(5'-ADENOSYL)-TRIPHOSPHATASE"/>
    <property type="match status" value="1"/>
</dbReference>
<accession>G0URQ9</accession>
<dbReference type="SUPFAM" id="SSF54197">
    <property type="entry name" value="HIT-like"/>
    <property type="match status" value="1"/>
</dbReference>
<dbReference type="InterPro" id="IPR036265">
    <property type="entry name" value="HIT-like_sf"/>
</dbReference>
<organism evidence="4">
    <name type="scientific">Trypanosoma congolense (strain IL3000)</name>
    <dbReference type="NCBI Taxonomy" id="1068625"/>
    <lineage>
        <taxon>Eukaryota</taxon>
        <taxon>Discoba</taxon>
        <taxon>Euglenozoa</taxon>
        <taxon>Kinetoplastea</taxon>
        <taxon>Metakinetoplastina</taxon>
        <taxon>Trypanosomatida</taxon>
        <taxon>Trypanosomatidae</taxon>
        <taxon>Trypanosoma</taxon>
        <taxon>Nannomonas</taxon>
    </lineage>
</organism>
<evidence type="ECO:0000313" key="4">
    <source>
        <dbReference type="EMBL" id="CCC92071.1"/>
    </source>
</evidence>
<dbReference type="InterPro" id="IPR051884">
    <property type="entry name" value="Bis(5'-adenosyl)-TPase_reg"/>
</dbReference>
<dbReference type="PROSITE" id="PS00892">
    <property type="entry name" value="HIT_1"/>
    <property type="match status" value="1"/>
</dbReference>
<sequence>MRSAQLPPKLSLSSGSCSHWVVAATNCSESYRSFCSCIEKMACDGSSLPRHVRFRVDHLLPGDWSLLLRQCRRLTTAGGSFNYSYPGDLLAASDCPKVNDAAGNAPVVVNAAFMHVVERTSGDFVPNNMVYHKLQNHCIVRNPTKGLSDNGEEDFTSFLSILQQDPCVDRLEPVAVDGIEAVSDKLMDDAQAVAASKHNRRLFLQDAVTFESNETGGESKCVFFFFPHRVMALDTIPYNSEHFVVMVNHKPIVAGHLMVIPIRCVGTLAALSEAELKDLGYVIHLTICVLKHLSANMLSNRVEGSCNAACSNSSYGDITHSFNPFTSFGAADEGGFSVAVQQGELAGQTVPHLHVHIIPFDPRGELAGEPEDEEMQRKRSPRTAEQMREETELLRPYFKLLASTIRERT</sequence>
<evidence type="ECO:0000256" key="2">
    <source>
        <dbReference type="SAM" id="MobiDB-lite"/>
    </source>
</evidence>
<dbReference type="VEuPathDB" id="TriTrypDB:TcIL3000_8_2900"/>
<dbReference type="EMBL" id="HE575321">
    <property type="protein sequence ID" value="CCC92071.1"/>
    <property type="molecule type" value="Genomic_DNA"/>
</dbReference>
<protein>
    <submittedName>
        <fullName evidence="4">Putative Bis(5'-adenosyl)-triphosphatase</fullName>
    </submittedName>
</protein>
<reference evidence="4" key="1">
    <citation type="journal article" date="2012" name="Proc. Natl. Acad. Sci. U.S.A.">
        <title>Antigenic diversity is generated by distinct evolutionary mechanisms in African trypanosome species.</title>
        <authorList>
            <person name="Jackson A.P."/>
            <person name="Berry A."/>
            <person name="Aslett M."/>
            <person name="Allison H.C."/>
            <person name="Burton P."/>
            <person name="Vavrova-Anderson J."/>
            <person name="Brown R."/>
            <person name="Browne H."/>
            <person name="Corton N."/>
            <person name="Hauser H."/>
            <person name="Gamble J."/>
            <person name="Gilderthorp R."/>
            <person name="Marcello L."/>
            <person name="McQuillan J."/>
            <person name="Otto T.D."/>
            <person name="Quail M.A."/>
            <person name="Sanders M.J."/>
            <person name="van Tonder A."/>
            <person name="Ginger M.L."/>
            <person name="Field M.C."/>
            <person name="Barry J.D."/>
            <person name="Hertz-Fowler C."/>
            <person name="Berriman M."/>
        </authorList>
    </citation>
    <scope>NUCLEOTIDE SEQUENCE</scope>
    <source>
        <strain evidence="4">IL3000</strain>
    </source>
</reference>
<dbReference type="GO" id="GO:0003824">
    <property type="term" value="F:catalytic activity"/>
    <property type="evidence" value="ECO:0007669"/>
    <property type="project" value="InterPro"/>
</dbReference>